<comment type="caution">
    <text evidence="3">The sequence shown here is derived from an EMBL/GenBank/DDBJ whole genome shotgun (WGS) entry which is preliminary data.</text>
</comment>
<reference evidence="3 4" key="1">
    <citation type="submission" date="2024-04" db="EMBL/GenBank/DDBJ databases">
        <title>Tritrichomonas musculus Genome.</title>
        <authorList>
            <person name="Alves-Ferreira E."/>
            <person name="Grigg M."/>
            <person name="Lorenzi H."/>
            <person name="Galac M."/>
        </authorList>
    </citation>
    <scope>NUCLEOTIDE SEQUENCE [LARGE SCALE GENOMIC DNA]</scope>
    <source>
        <strain evidence="3 4">EAF2021</strain>
    </source>
</reference>
<keyword evidence="2" id="KW-0472">Membrane</keyword>
<feature type="compositionally biased region" description="Polar residues" evidence="1">
    <location>
        <begin position="300"/>
        <end position="315"/>
    </location>
</feature>
<evidence type="ECO:0000256" key="2">
    <source>
        <dbReference type="SAM" id="Phobius"/>
    </source>
</evidence>
<dbReference type="EMBL" id="JAPFFF010000002">
    <property type="protein sequence ID" value="KAK8896469.1"/>
    <property type="molecule type" value="Genomic_DNA"/>
</dbReference>
<evidence type="ECO:0000256" key="1">
    <source>
        <dbReference type="SAM" id="MobiDB-lite"/>
    </source>
</evidence>
<feature type="transmembrane region" description="Helical" evidence="2">
    <location>
        <begin position="237"/>
        <end position="261"/>
    </location>
</feature>
<keyword evidence="2" id="KW-1133">Transmembrane helix</keyword>
<sequence length="315" mass="36597">MPDLDYFILKELIIDGESVDSLQFRGFVIEGKNNAILRFKAYKPKLSIQSDFWFIRNSFCPNPVVYLYGSEIMNFGTSSSTRLCVFSPSFDSKNNNYEFHFGITKEFGARSSKLYTTNFDQPNIENKGTEAIDYKIDHASFIQYRSQYYLNKVPESKTISEPKSKLLSFISKNFLEKKSFLSDVSDSFIYTRKTKIKYKSKPSKCDVIFALRCKSSGCNSDYLREFYWGCESGIPKSFITCFFVCIIIFIIFIIVLICFCVKARNPKDSYHQNLLNDQNDKFNSMPSISYTESPYDDQGYLSNDLQKYQDPQNDQ</sequence>
<gene>
    <name evidence="3" type="ORF">M9Y10_014369</name>
</gene>
<feature type="region of interest" description="Disordered" evidence="1">
    <location>
        <begin position="291"/>
        <end position="315"/>
    </location>
</feature>
<protein>
    <submittedName>
        <fullName evidence="3">Uncharacterized protein</fullName>
    </submittedName>
</protein>
<name>A0ABR2KZE3_9EUKA</name>
<accession>A0ABR2KZE3</accession>
<evidence type="ECO:0000313" key="3">
    <source>
        <dbReference type="EMBL" id="KAK8896469.1"/>
    </source>
</evidence>
<proteinExistence type="predicted"/>
<organism evidence="3 4">
    <name type="scientific">Tritrichomonas musculus</name>
    <dbReference type="NCBI Taxonomy" id="1915356"/>
    <lineage>
        <taxon>Eukaryota</taxon>
        <taxon>Metamonada</taxon>
        <taxon>Parabasalia</taxon>
        <taxon>Tritrichomonadida</taxon>
        <taxon>Tritrichomonadidae</taxon>
        <taxon>Tritrichomonas</taxon>
    </lineage>
</organism>
<keyword evidence="4" id="KW-1185">Reference proteome</keyword>
<keyword evidence="2" id="KW-0812">Transmembrane</keyword>
<evidence type="ECO:0000313" key="4">
    <source>
        <dbReference type="Proteomes" id="UP001470230"/>
    </source>
</evidence>
<dbReference type="Proteomes" id="UP001470230">
    <property type="component" value="Unassembled WGS sequence"/>
</dbReference>